<keyword evidence="2" id="KW-1185">Reference proteome</keyword>
<evidence type="ECO:0000313" key="2">
    <source>
        <dbReference type="Proteomes" id="UP000304953"/>
    </source>
</evidence>
<dbReference type="Proteomes" id="UP000304953">
    <property type="component" value="Unassembled WGS sequence"/>
</dbReference>
<organism evidence="1 2">
    <name type="scientific">Petralouisia muris</name>
    <dbReference type="NCBI Taxonomy" id="3032872"/>
    <lineage>
        <taxon>Bacteria</taxon>
        <taxon>Bacillati</taxon>
        <taxon>Bacillota</taxon>
        <taxon>Clostridia</taxon>
        <taxon>Lachnospirales</taxon>
        <taxon>Lachnospiraceae</taxon>
        <taxon>Petralouisia</taxon>
    </lineage>
</organism>
<proteinExistence type="predicted"/>
<reference evidence="1" key="1">
    <citation type="submission" date="2019-04" db="EMBL/GenBank/DDBJ databases">
        <title>Microbes associate with the intestines of laboratory mice.</title>
        <authorList>
            <person name="Navarre W."/>
            <person name="Wong E."/>
            <person name="Huang K."/>
            <person name="Tropini C."/>
            <person name="Ng K."/>
            <person name="Yu B."/>
        </authorList>
    </citation>
    <scope>NUCLEOTIDE SEQUENCE</scope>
    <source>
        <strain evidence="1">NM01_1-7b</strain>
    </source>
</reference>
<accession>A0AC61RYH8</accession>
<name>A0AC61RYH8_9FIRM</name>
<sequence>MDISVLSSVGSEYIKNAALKNEQLTVGDKGFESVLQSAMDMVNEANDAQNKLEEAEMQFMLGYATNTHTLTAMQEKADITLNYTTTVRDKMLEAYKEIMNMQI</sequence>
<protein>
    <submittedName>
        <fullName evidence="1">Flagellar hook-basal body complex protein FliE</fullName>
    </submittedName>
</protein>
<keyword evidence="1" id="KW-0966">Cell projection</keyword>
<evidence type="ECO:0000313" key="1">
    <source>
        <dbReference type="EMBL" id="TGY96847.1"/>
    </source>
</evidence>
<comment type="caution">
    <text evidence="1">The sequence shown here is derived from an EMBL/GenBank/DDBJ whole genome shotgun (WGS) entry which is preliminary data.</text>
</comment>
<dbReference type="EMBL" id="SRYA01000012">
    <property type="protein sequence ID" value="TGY96847.1"/>
    <property type="molecule type" value="Genomic_DNA"/>
</dbReference>
<keyword evidence="1" id="KW-0969">Cilium</keyword>
<keyword evidence="1" id="KW-0282">Flagellum</keyword>
<gene>
    <name evidence="1" type="ORF">E5329_07585</name>
</gene>